<comment type="caution">
    <text evidence="3">The sequence shown here is derived from an EMBL/GenBank/DDBJ whole genome shotgun (WGS) entry which is preliminary data.</text>
</comment>
<feature type="region of interest" description="Disordered" evidence="2">
    <location>
        <begin position="538"/>
        <end position="557"/>
    </location>
</feature>
<accession>A0A8H5HJA2</accession>
<evidence type="ECO:0000256" key="1">
    <source>
        <dbReference type="SAM" id="Coils"/>
    </source>
</evidence>
<feature type="compositionally biased region" description="Basic residues" evidence="2">
    <location>
        <begin position="344"/>
        <end position="356"/>
    </location>
</feature>
<dbReference type="InterPro" id="IPR051667">
    <property type="entry name" value="Archaeal_ATPase_domain"/>
</dbReference>
<dbReference type="AlphaFoldDB" id="A0A8H5HJA2"/>
<keyword evidence="1" id="KW-0175">Coiled coil</keyword>
<proteinExistence type="predicted"/>
<evidence type="ECO:0000313" key="3">
    <source>
        <dbReference type="EMBL" id="KAF5384146.1"/>
    </source>
</evidence>
<name>A0A8H5HJA2_9AGAR</name>
<dbReference type="PANTHER" id="PTHR37096:SF1">
    <property type="entry name" value="AAA+ ATPASE DOMAIN-CONTAINING PROTEIN"/>
    <property type="match status" value="1"/>
</dbReference>
<keyword evidence="4" id="KW-1185">Reference proteome</keyword>
<feature type="compositionally biased region" description="Low complexity" evidence="2">
    <location>
        <begin position="540"/>
        <end position="552"/>
    </location>
</feature>
<evidence type="ECO:0000256" key="2">
    <source>
        <dbReference type="SAM" id="MobiDB-lite"/>
    </source>
</evidence>
<dbReference type="Gene3D" id="3.40.50.300">
    <property type="entry name" value="P-loop containing nucleotide triphosphate hydrolases"/>
    <property type="match status" value="1"/>
</dbReference>
<dbReference type="EMBL" id="JAACJP010000005">
    <property type="protein sequence ID" value="KAF5384146.1"/>
    <property type="molecule type" value="Genomic_DNA"/>
</dbReference>
<evidence type="ECO:0000313" key="4">
    <source>
        <dbReference type="Proteomes" id="UP000565441"/>
    </source>
</evidence>
<reference evidence="3 4" key="1">
    <citation type="journal article" date="2020" name="ISME J.">
        <title>Uncovering the hidden diversity of litter-decomposition mechanisms in mushroom-forming fungi.</title>
        <authorList>
            <person name="Floudas D."/>
            <person name="Bentzer J."/>
            <person name="Ahren D."/>
            <person name="Johansson T."/>
            <person name="Persson P."/>
            <person name="Tunlid A."/>
        </authorList>
    </citation>
    <scope>NUCLEOTIDE SEQUENCE [LARGE SCALE GENOMIC DNA]</scope>
    <source>
        <strain evidence="3 4">CBS 661.87</strain>
    </source>
</reference>
<dbReference type="PANTHER" id="PTHR37096">
    <property type="entry name" value="YALI0E33429P"/>
    <property type="match status" value="1"/>
</dbReference>
<dbReference type="InterPro" id="IPR027417">
    <property type="entry name" value="P-loop_NTPase"/>
</dbReference>
<sequence length="777" mass="87109">MKTFLDVGSKSSCLQRGLSSISPVTSDTMPRNAPRTSGLCMNQSHIICIQIRNHSSTCNLSHPMDPSSVRLRNPQASSSRNRVPSIHWLFRSNIPRRRNSFLPPDIHKRNFFGMGEIIGVITKPAETVRSLTESKRLLEEARREIEENRERSMLRPKHTFSRLPGFMPRKAEMQALERALEGEPSFTVLFGASSTGKTALLREVLSREQYHVLHFDLRIAGFADLASLYLSLSEQMEIYFEGIAAKMPGYEEFEKEAWSFKFDRQSVQNRVAEMSAESKARNVKTSDIARLMELFQSSLLKYWEFKPFEDDENVSGNGKRRQSSDATSDHTHVNSGSNGAASSKLRRWTFRRMSKAKGRDSSNLPRTSNVENGMNPEKQKEKVLKKMPVIFFDEAHKLPALIQSTDTMKCLLDSMLVLTKQDRLCHVIHATSDPFYQTWLRQFNVMQHCKIITIGDCSRSETKAFYRDKILPRVPERLRYGLRFETLYEAFGGKLAHWHDYVTDYVNSNGKIDIKQSSHFLQAHALLNLHIIHSSQSPDAQEAQNTTAAANTSNPETLHPGLGPAGFKIYSSITHPHGPGGAGAGSDDGERGNALVAGYYAADFTAMQLLKVMSRLTQPDTTYLPYFLLCRELGVRAVDGMVKGRLLDLRWTETVTKENGGEEEELTGLRRSGVSGFQQGGAGTGTGMSGIPSYSPPGVDPVAVDMMAQASSEEGMVPVSEHELGQRDIYEEAMEVVGPKLVPTTPIMRYAMRDVVEEYEDDQSASEYASLSDVDEY</sequence>
<feature type="compositionally biased region" description="Polar residues" evidence="2">
    <location>
        <begin position="361"/>
        <end position="372"/>
    </location>
</feature>
<protein>
    <recommendedName>
        <fullName evidence="5">AAA+ ATPase domain-containing protein</fullName>
    </recommendedName>
</protein>
<gene>
    <name evidence="3" type="ORF">D9615_003260</name>
</gene>
<dbReference type="Proteomes" id="UP000565441">
    <property type="component" value="Unassembled WGS sequence"/>
</dbReference>
<feature type="coiled-coil region" evidence="1">
    <location>
        <begin position="128"/>
        <end position="155"/>
    </location>
</feature>
<evidence type="ECO:0008006" key="5">
    <source>
        <dbReference type="Google" id="ProtNLM"/>
    </source>
</evidence>
<dbReference type="SUPFAM" id="SSF52540">
    <property type="entry name" value="P-loop containing nucleoside triphosphate hydrolases"/>
    <property type="match status" value="1"/>
</dbReference>
<dbReference type="OrthoDB" id="2150628at2759"/>
<organism evidence="3 4">
    <name type="scientific">Tricholomella constricta</name>
    <dbReference type="NCBI Taxonomy" id="117010"/>
    <lineage>
        <taxon>Eukaryota</taxon>
        <taxon>Fungi</taxon>
        <taxon>Dikarya</taxon>
        <taxon>Basidiomycota</taxon>
        <taxon>Agaricomycotina</taxon>
        <taxon>Agaricomycetes</taxon>
        <taxon>Agaricomycetidae</taxon>
        <taxon>Agaricales</taxon>
        <taxon>Tricholomatineae</taxon>
        <taxon>Lyophyllaceae</taxon>
        <taxon>Tricholomella</taxon>
    </lineage>
</organism>
<feature type="region of interest" description="Disordered" evidence="2">
    <location>
        <begin position="312"/>
        <end position="376"/>
    </location>
</feature>